<feature type="region of interest" description="Disordered" evidence="4">
    <location>
        <begin position="702"/>
        <end position="726"/>
    </location>
</feature>
<dbReference type="InterPro" id="IPR015353">
    <property type="entry name" value="Rubisco_LSMT_subst-bd"/>
</dbReference>
<keyword evidence="1" id="KW-0489">Methyltransferase</keyword>
<feature type="compositionally biased region" description="Low complexity" evidence="4">
    <location>
        <begin position="208"/>
        <end position="218"/>
    </location>
</feature>
<keyword evidence="2" id="KW-0808">Transferase</keyword>
<keyword evidence="5" id="KW-0472">Membrane</keyword>
<dbReference type="CDD" id="cd10527">
    <property type="entry name" value="SET_LSMT"/>
    <property type="match status" value="1"/>
</dbReference>
<sequence>MKNGKKKSKSTPQPSSSSQPATSANKHSEETATDALGTFPPLSLTAEEEALILTYRDVISKGPALTDDVADDDHDGDWTTVARSRSGSGSEEFKTATVKEKEKVKSDGSTKASPASPVPSVPSVTPSSPLVEKVADKSIEDDAADTSVKTTASPTATTTETTSATVTKRKKKGGGKKVVDKNKQIDSSSSESATSAPITTNMVPPPKFSASKVTASSTKTKKKTRGAVDNNGKKRRGGNSSSKDVDAIFLASIPPPKSSSTLSLLGAGILGGIIAVLAVRFISISELSTTLFSSQPVSTSSLVGTKSFLSKFICKTKGGSCHPSLVAVSERRTHVVSDTIGSGETLLELPRQRLITDLDALRDSFIRRELWGATHISSGRFVDSGAYLAAHLSIRIAKLNSGGWTAAKDVMPPRAPLYNNADSIHGPEDVMGPFLSILPTYSKLRVSHPSLWSPADVNKYLSGTVASSLSSSYRTMMLSEYTAFSSLSSSFRLNVSLESYLAARVNVLSRSFGIGPASSSLRPRVPSEEMAKYRSIDIDLDLGLRALSPILDMWDHHAGAPTVWNYERSRQAFIVKVKKGETIPKGHDVMVSYGSYSDSHLLVKFGFVNGDGSGWTEASIAVHHSPERYTLHPQYILDDERESDPTSLRLAMATYLQYDMGYPECLSPNDGGGGAWSFKALKHDILLASADVRDKWVMRLSPRAPDDRPATSSSVPLARDTPPKFPPKEVNFDGRKLISTCRLIALLPEDYDGQARQILMESLRNGTAPTLTLQKHGEELEARALACLANLAEKALSAYSSTVKSDMELLDAMDNGGTDKRSFFHSPAWTSAHVRMGEMQSLEVLKNIGKSGVTTMLKRLKKKGEDPDSVVVRKTPCPWSSTLELVKDQYVPKRKK</sequence>
<dbReference type="InterPro" id="IPR046341">
    <property type="entry name" value="SET_dom_sf"/>
</dbReference>
<feature type="region of interest" description="Disordered" evidence="4">
    <location>
        <begin position="1"/>
        <end position="41"/>
    </location>
</feature>
<feature type="compositionally biased region" description="Low complexity" evidence="4">
    <location>
        <begin position="146"/>
        <end position="166"/>
    </location>
</feature>
<evidence type="ECO:0000313" key="7">
    <source>
        <dbReference type="EMBL" id="CAD8894812.1"/>
    </source>
</evidence>
<dbReference type="AlphaFoldDB" id="A0A7S1BS18"/>
<dbReference type="SUPFAM" id="SSF82199">
    <property type="entry name" value="SET domain"/>
    <property type="match status" value="1"/>
</dbReference>
<keyword evidence="5" id="KW-0812">Transmembrane</keyword>
<evidence type="ECO:0000256" key="3">
    <source>
        <dbReference type="ARBA" id="ARBA00022691"/>
    </source>
</evidence>
<accession>A0A7S1BS18</accession>
<name>A0A7S1BS18_9STRA</name>
<dbReference type="GO" id="GO:0032259">
    <property type="term" value="P:methylation"/>
    <property type="evidence" value="ECO:0007669"/>
    <property type="project" value="UniProtKB-KW"/>
</dbReference>
<feature type="compositionally biased region" description="Low complexity" evidence="4">
    <location>
        <begin position="10"/>
        <end position="24"/>
    </location>
</feature>
<feature type="region of interest" description="Disordered" evidence="4">
    <location>
        <begin position="64"/>
        <end position="242"/>
    </location>
</feature>
<proteinExistence type="predicted"/>
<evidence type="ECO:0000256" key="1">
    <source>
        <dbReference type="ARBA" id="ARBA00022603"/>
    </source>
</evidence>
<dbReference type="Pfam" id="PF09273">
    <property type="entry name" value="Rubis-subs-bind"/>
    <property type="match status" value="1"/>
</dbReference>
<dbReference type="PANTHER" id="PTHR13271:SF155">
    <property type="entry name" value="SET DOMAIN-CONTAINING PROTEIN"/>
    <property type="match status" value="1"/>
</dbReference>
<evidence type="ECO:0000259" key="6">
    <source>
        <dbReference type="Pfam" id="PF09273"/>
    </source>
</evidence>
<dbReference type="InterPro" id="IPR036464">
    <property type="entry name" value="Rubisco_LSMT_subst-bd_sf"/>
</dbReference>
<organism evidence="7">
    <name type="scientific">Corethron hystrix</name>
    <dbReference type="NCBI Taxonomy" id="216773"/>
    <lineage>
        <taxon>Eukaryota</taxon>
        <taxon>Sar</taxon>
        <taxon>Stramenopiles</taxon>
        <taxon>Ochrophyta</taxon>
        <taxon>Bacillariophyta</taxon>
        <taxon>Coscinodiscophyceae</taxon>
        <taxon>Corethrophycidae</taxon>
        <taxon>Corethrales</taxon>
        <taxon>Corethraceae</taxon>
        <taxon>Corethron</taxon>
    </lineage>
</organism>
<dbReference type="EMBL" id="HBFR01030311">
    <property type="protein sequence ID" value="CAD8894812.1"/>
    <property type="molecule type" value="Transcribed_RNA"/>
</dbReference>
<feature type="compositionally biased region" description="Basic and acidic residues" evidence="4">
    <location>
        <begin position="91"/>
        <end position="108"/>
    </location>
</feature>
<keyword evidence="3" id="KW-0949">S-adenosyl-L-methionine</keyword>
<dbReference type="InterPro" id="IPR050600">
    <property type="entry name" value="SETD3_SETD6_MTase"/>
</dbReference>
<keyword evidence="5" id="KW-1133">Transmembrane helix</keyword>
<evidence type="ECO:0000256" key="4">
    <source>
        <dbReference type="SAM" id="MobiDB-lite"/>
    </source>
</evidence>
<protein>
    <recommendedName>
        <fullName evidence="6">Rubisco LSMT substrate-binding domain-containing protein</fullName>
    </recommendedName>
</protein>
<dbReference type="PANTHER" id="PTHR13271">
    <property type="entry name" value="UNCHARACTERIZED PUTATIVE METHYLTRANSFERASE"/>
    <property type="match status" value="1"/>
</dbReference>
<evidence type="ECO:0000256" key="2">
    <source>
        <dbReference type="ARBA" id="ARBA00022679"/>
    </source>
</evidence>
<gene>
    <name evidence="7" type="ORF">CHYS00102_LOCUS22026</name>
</gene>
<dbReference type="Gene3D" id="3.90.1420.10">
    <property type="entry name" value="Rubisco LSMT, substrate-binding domain"/>
    <property type="match status" value="1"/>
</dbReference>
<evidence type="ECO:0000256" key="5">
    <source>
        <dbReference type="SAM" id="Phobius"/>
    </source>
</evidence>
<feature type="domain" description="Rubisco LSMT substrate-binding" evidence="6">
    <location>
        <begin position="736"/>
        <end position="838"/>
    </location>
</feature>
<feature type="transmembrane region" description="Helical" evidence="5">
    <location>
        <begin position="262"/>
        <end position="282"/>
    </location>
</feature>
<dbReference type="Gene3D" id="3.90.1410.10">
    <property type="entry name" value="set domain protein methyltransferase, domain 1"/>
    <property type="match status" value="1"/>
</dbReference>
<feature type="compositionally biased region" description="Low complexity" evidence="4">
    <location>
        <begin position="187"/>
        <end position="196"/>
    </location>
</feature>
<dbReference type="GO" id="GO:0016279">
    <property type="term" value="F:protein-lysine N-methyltransferase activity"/>
    <property type="evidence" value="ECO:0007669"/>
    <property type="project" value="TreeGrafter"/>
</dbReference>
<reference evidence="7" key="1">
    <citation type="submission" date="2021-01" db="EMBL/GenBank/DDBJ databases">
        <authorList>
            <person name="Corre E."/>
            <person name="Pelletier E."/>
            <person name="Niang G."/>
            <person name="Scheremetjew M."/>
            <person name="Finn R."/>
            <person name="Kale V."/>
            <person name="Holt S."/>
            <person name="Cochrane G."/>
            <person name="Meng A."/>
            <person name="Brown T."/>
            <person name="Cohen L."/>
        </authorList>
    </citation>
    <scope>NUCLEOTIDE SEQUENCE</scope>
    <source>
        <strain evidence="7">308</strain>
    </source>
</reference>